<evidence type="ECO:0000313" key="3">
    <source>
        <dbReference type="Proteomes" id="UP000824120"/>
    </source>
</evidence>
<comment type="caution">
    <text evidence="2">The sequence shown here is derived from an EMBL/GenBank/DDBJ whole genome shotgun (WGS) entry which is preliminary data.</text>
</comment>
<dbReference type="EMBL" id="JACXVP010000010">
    <property type="protein sequence ID" value="KAG5580705.1"/>
    <property type="molecule type" value="Genomic_DNA"/>
</dbReference>
<keyword evidence="1" id="KW-0472">Membrane</keyword>
<evidence type="ECO:0000313" key="2">
    <source>
        <dbReference type="EMBL" id="KAG5580705.1"/>
    </source>
</evidence>
<organism evidence="2 3">
    <name type="scientific">Solanum commersonii</name>
    <name type="common">Commerson's wild potato</name>
    <name type="synonym">Commerson's nightshade</name>
    <dbReference type="NCBI Taxonomy" id="4109"/>
    <lineage>
        <taxon>Eukaryota</taxon>
        <taxon>Viridiplantae</taxon>
        <taxon>Streptophyta</taxon>
        <taxon>Embryophyta</taxon>
        <taxon>Tracheophyta</taxon>
        <taxon>Spermatophyta</taxon>
        <taxon>Magnoliopsida</taxon>
        <taxon>eudicotyledons</taxon>
        <taxon>Gunneridae</taxon>
        <taxon>Pentapetalae</taxon>
        <taxon>asterids</taxon>
        <taxon>lamiids</taxon>
        <taxon>Solanales</taxon>
        <taxon>Solanaceae</taxon>
        <taxon>Solanoideae</taxon>
        <taxon>Solaneae</taxon>
        <taxon>Solanum</taxon>
    </lineage>
</organism>
<keyword evidence="1" id="KW-1133">Transmembrane helix</keyword>
<keyword evidence="1" id="KW-0812">Transmembrane</keyword>
<feature type="non-terminal residue" evidence="2">
    <location>
        <position position="1"/>
    </location>
</feature>
<reference evidence="2 3" key="1">
    <citation type="submission" date="2020-09" db="EMBL/GenBank/DDBJ databases">
        <title>De no assembly of potato wild relative species, Solanum commersonii.</title>
        <authorList>
            <person name="Cho K."/>
        </authorList>
    </citation>
    <scope>NUCLEOTIDE SEQUENCE [LARGE SCALE GENOMIC DNA]</scope>
    <source>
        <strain evidence="2">LZ3.2</strain>
        <tissue evidence="2">Leaf</tissue>
    </source>
</reference>
<sequence>MGLVEGFRINGLPGIGDGNDSYPWANILTHLALLLLPAKALLRTYWIILTSLLLTMLGFMPLSLFPNLKMIYVSILWKYYFY</sequence>
<dbReference type="Proteomes" id="UP000824120">
    <property type="component" value="Chromosome 10"/>
</dbReference>
<protein>
    <submittedName>
        <fullName evidence="2">Uncharacterized protein</fullName>
    </submittedName>
</protein>
<accession>A0A9J5WXW6</accession>
<keyword evidence="3" id="KW-1185">Reference proteome</keyword>
<evidence type="ECO:0000256" key="1">
    <source>
        <dbReference type="SAM" id="Phobius"/>
    </source>
</evidence>
<dbReference type="AlphaFoldDB" id="A0A9J5WXW6"/>
<feature type="transmembrane region" description="Helical" evidence="1">
    <location>
        <begin position="44"/>
        <end position="65"/>
    </location>
</feature>
<gene>
    <name evidence="2" type="ORF">H5410_051332</name>
</gene>
<name>A0A9J5WXW6_SOLCO</name>
<proteinExistence type="predicted"/>